<gene>
    <name evidence="6" type="ORF">V8G54_020381</name>
</gene>
<proteinExistence type="predicted"/>
<accession>A0AAQ3NBK0</accession>
<dbReference type="PANTHER" id="PTHR31717">
    <property type="entry name" value="ZINC FINGER PROTEIN CONSTANS-LIKE 10"/>
    <property type="match status" value="1"/>
</dbReference>
<name>A0AAQ3NBK0_VIGMU</name>
<dbReference type="CDD" id="cd19821">
    <property type="entry name" value="Bbox1_BBX-like"/>
    <property type="match status" value="2"/>
</dbReference>
<evidence type="ECO:0000256" key="3">
    <source>
        <dbReference type="ARBA" id="ARBA00022833"/>
    </source>
</evidence>
<feature type="domain" description="B box-type" evidence="5">
    <location>
        <begin position="50"/>
        <end position="97"/>
    </location>
</feature>
<dbReference type="InterPro" id="IPR000315">
    <property type="entry name" value="Znf_B-box"/>
</dbReference>
<evidence type="ECO:0000259" key="5">
    <source>
        <dbReference type="PROSITE" id="PS50119"/>
    </source>
</evidence>
<evidence type="ECO:0000256" key="4">
    <source>
        <dbReference type="PROSITE-ProRule" id="PRU00024"/>
    </source>
</evidence>
<dbReference type="GO" id="GO:0008270">
    <property type="term" value="F:zinc ion binding"/>
    <property type="evidence" value="ECO:0007669"/>
    <property type="project" value="UniProtKB-KW"/>
</dbReference>
<dbReference type="InterPro" id="IPR049808">
    <property type="entry name" value="CONSTANS-like_Bbox1"/>
</dbReference>
<organism evidence="6 7">
    <name type="scientific">Vigna mungo</name>
    <name type="common">Black gram</name>
    <name type="synonym">Phaseolus mungo</name>
    <dbReference type="NCBI Taxonomy" id="3915"/>
    <lineage>
        <taxon>Eukaryota</taxon>
        <taxon>Viridiplantae</taxon>
        <taxon>Streptophyta</taxon>
        <taxon>Embryophyta</taxon>
        <taxon>Tracheophyta</taxon>
        <taxon>Spermatophyta</taxon>
        <taxon>Magnoliopsida</taxon>
        <taxon>eudicotyledons</taxon>
        <taxon>Gunneridae</taxon>
        <taxon>Pentapetalae</taxon>
        <taxon>rosids</taxon>
        <taxon>fabids</taxon>
        <taxon>Fabales</taxon>
        <taxon>Fabaceae</taxon>
        <taxon>Papilionoideae</taxon>
        <taxon>50 kb inversion clade</taxon>
        <taxon>NPAAA clade</taxon>
        <taxon>indigoferoid/millettioid clade</taxon>
        <taxon>Phaseoleae</taxon>
        <taxon>Vigna</taxon>
    </lineage>
</organism>
<evidence type="ECO:0000313" key="7">
    <source>
        <dbReference type="Proteomes" id="UP001374535"/>
    </source>
</evidence>
<sequence length="447" mass="49587">MTAEAPKPARPCDYCGHSMAVLYCRADSAKLCFSCDREVHSTNQLFSKHTRTLLCDACDHSPATILCSTDTSVLCQNCDWEKHNPSLSDSLHQRRPLEGFTGCPSVSELLSVVGFGDLSKKSLLSSPQGSAADGFLGCEIEGFSDLFVWDAPSVVTLDDLICSSASSHSFQAMEVPPLPKLCLSYGRVDDSDVKVDIEKLCLLLQFLTCSGEEILSQLRELAKSEPLDLEQYVQPGNLSSAFESDVEHSSNFEFRFAVVINLAKPIASNIYLAFLFPVPGLGLLSYGQARSLGYSFVPFKDAFFIVHGWHRERSEPMYQVVPPDPSLRTYTEEVPVKQSTSVGETHTFGDKGGNPSISLNSETLPTTPKAGACELTSQERDSALLRYKQKKKTRRDIKNESLLSDRFHQYVDLLTERVQLRLFWNSAHIICFVIVIYSEVYCASVIN</sequence>
<evidence type="ECO:0000256" key="2">
    <source>
        <dbReference type="ARBA" id="ARBA00022771"/>
    </source>
</evidence>
<dbReference type="PROSITE" id="PS50119">
    <property type="entry name" value="ZF_BBOX"/>
    <property type="match status" value="2"/>
</dbReference>
<evidence type="ECO:0000256" key="1">
    <source>
        <dbReference type="ARBA" id="ARBA00022723"/>
    </source>
</evidence>
<dbReference type="Pfam" id="PF00643">
    <property type="entry name" value="zf-B_box"/>
    <property type="match status" value="2"/>
</dbReference>
<reference evidence="6 7" key="1">
    <citation type="journal article" date="2023" name="Life. Sci Alliance">
        <title>Evolutionary insights into 3D genome organization and epigenetic landscape of Vigna mungo.</title>
        <authorList>
            <person name="Junaid A."/>
            <person name="Singh B."/>
            <person name="Bhatia S."/>
        </authorList>
    </citation>
    <scope>NUCLEOTIDE SEQUENCE [LARGE SCALE GENOMIC DNA]</scope>
    <source>
        <strain evidence="6">Urdbean</strain>
    </source>
</reference>
<protein>
    <recommendedName>
        <fullName evidence="5">B box-type domain-containing protein</fullName>
    </recommendedName>
</protein>
<dbReference type="EMBL" id="CP144695">
    <property type="protein sequence ID" value="WVZ07035.1"/>
    <property type="molecule type" value="Genomic_DNA"/>
</dbReference>
<dbReference type="SMART" id="SM00336">
    <property type="entry name" value="BBOX"/>
    <property type="match status" value="2"/>
</dbReference>
<keyword evidence="7" id="KW-1185">Reference proteome</keyword>
<dbReference type="PANTHER" id="PTHR31717:SF58">
    <property type="entry name" value="ZINC FINGER PROTEIN CONSTANS-LIKE 13"/>
    <property type="match status" value="1"/>
</dbReference>
<keyword evidence="3" id="KW-0862">Zinc</keyword>
<feature type="domain" description="B box-type" evidence="5">
    <location>
        <begin position="7"/>
        <end position="54"/>
    </location>
</feature>
<evidence type="ECO:0000313" key="6">
    <source>
        <dbReference type="EMBL" id="WVZ07035.1"/>
    </source>
</evidence>
<dbReference type="Proteomes" id="UP001374535">
    <property type="component" value="Chromosome 6"/>
</dbReference>
<keyword evidence="1" id="KW-0479">Metal-binding</keyword>
<dbReference type="AlphaFoldDB" id="A0AAQ3NBK0"/>
<keyword evidence="2 4" id="KW-0863">Zinc-finger</keyword>